<protein>
    <submittedName>
        <fullName evidence="1">Uncharacterized protein</fullName>
    </submittedName>
</protein>
<sequence>MVYSSDANVFDVLEQQGRSALLPDAIISTILGQVMVQINYEALECKEATIVKMANMESEF</sequence>
<comment type="caution">
    <text evidence="1">The sequence shown here is derived from an EMBL/GenBank/DDBJ whole genome shotgun (WGS) entry which is preliminary data.</text>
</comment>
<evidence type="ECO:0000313" key="1">
    <source>
        <dbReference type="EMBL" id="KAJ1354421.1"/>
    </source>
</evidence>
<dbReference type="Proteomes" id="UP001196413">
    <property type="component" value="Unassembled WGS sequence"/>
</dbReference>
<name>A0AAD5MUX8_PARTN</name>
<gene>
    <name evidence="1" type="ORF">KIN20_011351</name>
</gene>
<keyword evidence="2" id="KW-1185">Reference proteome</keyword>
<evidence type="ECO:0000313" key="2">
    <source>
        <dbReference type="Proteomes" id="UP001196413"/>
    </source>
</evidence>
<accession>A0AAD5MUX8</accession>
<proteinExistence type="predicted"/>
<dbReference type="EMBL" id="JAHQIW010002079">
    <property type="protein sequence ID" value="KAJ1354421.1"/>
    <property type="molecule type" value="Genomic_DNA"/>
</dbReference>
<dbReference type="AlphaFoldDB" id="A0AAD5MUX8"/>
<reference evidence="1" key="1">
    <citation type="submission" date="2021-06" db="EMBL/GenBank/DDBJ databases">
        <title>Parelaphostrongylus tenuis whole genome reference sequence.</title>
        <authorList>
            <person name="Garwood T.J."/>
            <person name="Larsen P.A."/>
            <person name="Fountain-Jones N.M."/>
            <person name="Garbe J.R."/>
            <person name="Macchietto M.G."/>
            <person name="Kania S.A."/>
            <person name="Gerhold R.W."/>
            <person name="Richards J.E."/>
            <person name="Wolf T.M."/>
        </authorList>
    </citation>
    <scope>NUCLEOTIDE SEQUENCE</scope>
    <source>
        <strain evidence="1">MNPRO001-30</strain>
        <tissue evidence="1">Meninges</tissue>
    </source>
</reference>
<organism evidence="1 2">
    <name type="scientific">Parelaphostrongylus tenuis</name>
    <name type="common">Meningeal worm</name>
    <dbReference type="NCBI Taxonomy" id="148309"/>
    <lineage>
        <taxon>Eukaryota</taxon>
        <taxon>Metazoa</taxon>
        <taxon>Ecdysozoa</taxon>
        <taxon>Nematoda</taxon>
        <taxon>Chromadorea</taxon>
        <taxon>Rhabditida</taxon>
        <taxon>Rhabditina</taxon>
        <taxon>Rhabditomorpha</taxon>
        <taxon>Strongyloidea</taxon>
        <taxon>Metastrongylidae</taxon>
        <taxon>Parelaphostrongylus</taxon>
    </lineage>
</organism>